<dbReference type="AlphaFoldDB" id="A0AAF0CFM5"/>
<evidence type="ECO:0000313" key="2">
    <source>
        <dbReference type="EMBL" id="WDI32621.1"/>
    </source>
</evidence>
<dbReference type="RefSeq" id="WP_274494556.1">
    <property type="nucleotide sequence ID" value="NZ_CP118166.1"/>
</dbReference>
<dbReference type="KEGG" id="hfl:PUV54_05355"/>
<feature type="signal peptide" evidence="1">
    <location>
        <begin position="1"/>
        <end position="30"/>
    </location>
</feature>
<sequence length="49" mass="5072">MVKLFRMATAGVFAALAAASLIALATAAPATEEAQPDNCHKAFCIVAFF</sequence>
<keyword evidence="3" id="KW-1185">Reference proteome</keyword>
<dbReference type="Proteomes" id="UP001214043">
    <property type="component" value="Chromosome"/>
</dbReference>
<name>A0AAF0CFM5_9PROT</name>
<keyword evidence="1" id="KW-0732">Signal</keyword>
<proteinExistence type="predicted"/>
<evidence type="ECO:0000256" key="1">
    <source>
        <dbReference type="SAM" id="SignalP"/>
    </source>
</evidence>
<feature type="chain" id="PRO_5041911084" evidence="1">
    <location>
        <begin position="31"/>
        <end position="49"/>
    </location>
</feature>
<protein>
    <submittedName>
        <fullName evidence="2">Uncharacterized protein</fullName>
    </submittedName>
</protein>
<accession>A0AAF0CFM5</accession>
<organism evidence="2 3">
    <name type="scientific">Hyphococcus flavus</name>
    <dbReference type="NCBI Taxonomy" id="1866326"/>
    <lineage>
        <taxon>Bacteria</taxon>
        <taxon>Pseudomonadati</taxon>
        <taxon>Pseudomonadota</taxon>
        <taxon>Alphaproteobacteria</taxon>
        <taxon>Parvularculales</taxon>
        <taxon>Parvularculaceae</taxon>
        <taxon>Hyphococcus</taxon>
    </lineage>
</organism>
<dbReference type="EMBL" id="CP118166">
    <property type="protein sequence ID" value="WDI32621.1"/>
    <property type="molecule type" value="Genomic_DNA"/>
</dbReference>
<evidence type="ECO:0000313" key="3">
    <source>
        <dbReference type="Proteomes" id="UP001214043"/>
    </source>
</evidence>
<reference evidence="2" key="1">
    <citation type="submission" date="2023-02" db="EMBL/GenBank/DDBJ databases">
        <title>Genome sequence of Hyphococcus flavus.</title>
        <authorList>
            <person name="Rong J.-C."/>
            <person name="Zhao Q."/>
            <person name="Yi M."/>
            <person name="Wu J.-Y."/>
        </authorList>
    </citation>
    <scope>NUCLEOTIDE SEQUENCE</scope>
    <source>
        <strain evidence="2">MCCC 1K03223</strain>
    </source>
</reference>
<gene>
    <name evidence="2" type="ORF">PUV54_05355</name>
</gene>